<reference evidence="3" key="1">
    <citation type="journal article" date="2019" name="Int. J. Syst. Evol. Microbiol.">
        <title>The Global Catalogue of Microorganisms (GCM) 10K type strain sequencing project: providing services to taxonomists for standard genome sequencing and annotation.</title>
        <authorList>
            <consortium name="The Broad Institute Genomics Platform"/>
            <consortium name="The Broad Institute Genome Sequencing Center for Infectious Disease"/>
            <person name="Wu L."/>
            <person name="Ma J."/>
        </authorList>
    </citation>
    <scope>NUCLEOTIDE SEQUENCE [LARGE SCALE GENOMIC DNA]</scope>
    <source>
        <strain evidence="3">CCUG 54822</strain>
    </source>
</reference>
<dbReference type="InterPro" id="IPR019076">
    <property type="entry name" value="Spore_lipoprot_YhcN/YlaJ-like"/>
</dbReference>
<keyword evidence="2" id="KW-0449">Lipoprotein</keyword>
<protein>
    <submittedName>
        <fullName evidence="2">YhcN/YlaJ family sporulation lipoprotein</fullName>
    </submittedName>
</protein>
<evidence type="ECO:0000313" key="2">
    <source>
        <dbReference type="EMBL" id="MFD1361533.1"/>
    </source>
</evidence>
<gene>
    <name evidence="2" type="ORF">ACFQ4A_07675</name>
</gene>
<organism evidence="2 3">
    <name type="scientific">Lentibacillus salinarum</name>
    <dbReference type="NCBI Taxonomy" id="446820"/>
    <lineage>
        <taxon>Bacteria</taxon>
        <taxon>Bacillati</taxon>
        <taxon>Bacillota</taxon>
        <taxon>Bacilli</taxon>
        <taxon>Bacillales</taxon>
        <taxon>Bacillaceae</taxon>
        <taxon>Lentibacillus</taxon>
    </lineage>
</organism>
<name>A0ABW3ZTJ4_9BACI</name>
<dbReference type="Pfam" id="PF09580">
    <property type="entry name" value="Spore_YhcN_YlaJ"/>
    <property type="match status" value="1"/>
</dbReference>
<dbReference type="Proteomes" id="UP001597178">
    <property type="component" value="Unassembled WGS sequence"/>
</dbReference>
<evidence type="ECO:0000256" key="1">
    <source>
        <dbReference type="SAM" id="SignalP"/>
    </source>
</evidence>
<comment type="caution">
    <text evidence="2">The sequence shown here is derived from an EMBL/GenBank/DDBJ whole genome shotgun (WGS) entry which is preliminary data.</text>
</comment>
<accession>A0ABW3ZTJ4</accession>
<keyword evidence="3" id="KW-1185">Reference proteome</keyword>
<feature type="signal peptide" evidence="1">
    <location>
        <begin position="1"/>
        <end position="23"/>
    </location>
</feature>
<evidence type="ECO:0000313" key="3">
    <source>
        <dbReference type="Proteomes" id="UP001597178"/>
    </source>
</evidence>
<proteinExistence type="predicted"/>
<dbReference type="PROSITE" id="PS51257">
    <property type="entry name" value="PROKAR_LIPOPROTEIN"/>
    <property type="match status" value="1"/>
</dbReference>
<keyword evidence="1" id="KW-0732">Signal</keyword>
<dbReference type="EMBL" id="JBHTNH010000015">
    <property type="protein sequence ID" value="MFD1361533.1"/>
    <property type="molecule type" value="Genomic_DNA"/>
</dbReference>
<feature type="chain" id="PRO_5046636589" evidence="1">
    <location>
        <begin position="24"/>
        <end position="151"/>
    </location>
</feature>
<sequence>MKALRTVLALGFICLLIGCTSNQNTTENKQNVNFNMVSTNSPIDQTASNQAKESLSQRNGVTAVTAVNTEKKLILAFEIEHHKRFRLADIQKDVQKKMDNEFPNLKVDVSADKKLVLDIEKLEEKISKNDISKKKLKKEVDRLIKLMKDKT</sequence>
<dbReference type="RefSeq" id="WP_382399194.1">
    <property type="nucleotide sequence ID" value="NZ_JBHTNH010000015.1"/>
</dbReference>